<dbReference type="GO" id="GO:0009060">
    <property type="term" value="P:aerobic respiration"/>
    <property type="evidence" value="ECO:0007669"/>
    <property type="project" value="InterPro"/>
</dbReference>
<dbReference type="RefSeq" id="WP_187388252.1">
    <property type="nucleotide sequence ID" value="NZ_VSDQ01000619.1"/>
</dbReference>
<feature type="transmembrane region" description="Helical" evidence="2">
    <location>
        <begin position="70"/>
        <end position="92"/>
    </location>
</feature>
<comment type="caution">
    <text evidence="4">The sequence shown here is derived from an EMBL/GenBank/DDBJ whole genome shotgun (WGS) entry which is preliminary data.</text>
</comment>
<dbReference type="SUPFAM" id="SSF81442">
    <property type="entry name" value="Cytochrome c oxidase subunit I-like"/>
    <property type="match status" value="1"/>
</dbReference>
<dbReference type="PANTHER" id="PTHR10422">
    <property type="entry name" value="CYTOCHROME C OXIDASE SUBUNIT 1"/>
    <property type="match status" value="1"/>
</dbReference>
<dbReference type="GO" id="GO:0015990">
    <property type="term" value="P:electron transport coupled proton transport"/>
    <property type="evidence" value="ECO:0007669"/>
    <property type="project" value="TreeGrafter"/>
</dbReference>
<dbReference type="PROSITE" id="PS50855">
    <property type="entry name" value="COX1"/>
    <property type="match status" value="1"/>
</dbReference>
<keyword evidence="5" id="KW-1185">Reference proteome</keyword>
<dbReference type="Gene3D" id="1.20.210.10">
    <property type="entry name" value="Cytochrome c oxidase-like, subunit I domain"/>
    <property type="match status" value="1"/>
</dbReference>
<evidence type="ECO:0000259" key="3">
    <source>
        <dbReference type="PROSITE" id="PS50855"/>
    </source>
</evidence>
<evidence type="ECO:0000256" key="1">
    <source>
        <dbReference type="ARBA" id="ARBA00022660"/>
    </source>
</evidence>
<evidence type="ECO:0000313" key="5">
    <source>
        <dbReference type="Proteomes" id="UP000323930"/>
    </source>
</evidence>
<dbReference type="EMBL" id="VSDQ01000619">
    <property type="protein sequence ID" value="TYA77144.1"/>
    <property type="molecule type" value="Genomic_DNA"/>
</dbReference>
<feature type="transmembrane region" description="Helical" evidence="2">
    <location>
        <begin position="34"/>
        <end position="58"/>
    </location>
</feature>
<keyword evidence="1" id="KW-0249">Electron transport</keyword>
<keyword evidence="2" id="KW-0812">Transmembrane</keyword>
<feature type="non-terminal residue" evidence="4">
    <location>
        <position position="1"/>
    </location>
</feature>
<evidence type="ECO:0000256" key="2">
    <source>
        <dbReference type="SAM" id="Phobius"/>
    </source>
</evidence>
<feature type="domain" description="Cytochrome oxidase subunit I profile" evidence="3">
    <location>
        <begin position="1"/>
        <end position="191"/>
    </location>
</feature>
<dbReference type="InterPro" id="IPR000883">
    <property type="entry name" value="Cyt_C_Oxase_1"/>
</dbReference>
<proteinExistence type="predicted"/>
<reference evidence="4 5" key="1">
    <citation type="submission" date="2019-08" db="EMBL/GenBank/DDBJ databases">
        <title>Seonamhaeicola sediminis sp. nov., isolated from marine sediment.</title>
        <authorList>
            <person name="Cao W.R."/>
        </authorList>
    </citation>
    <scope>NUCLEOTIDE SEQUENCE [LARGE SCALE GENOMIC DNA]</scope>
    <source>
        <strain evidence="4 5">B011</strain>
    </source>
</reference>
<dbReference type="InterPro" id="IPR036927">
    <property type="entry name" value="Cyt_c_oxase-like_su1_sf"/>
</dbReference>
<feature type="transmembrane region" description="Helical" evidence="2">
    <location>
        <begin position="126"/>
        <end position="148"/>
    </location>
</feature>
<dbReference type="GO" id="GO:0020037">
    <property type="term" value="F:heme binding"/>
    <property type="evidence" value="ECO:0007669"/>
    <property type="project" value="InterPro"/>
</dbReference>
<dbReference type="AlphaFoldDB" id="A0A5D0I0E5"/>
<keyword evidence="2" id="KW-1133">Transmembrane helix</keyword>
<keyword evidence="1" id="KW-0813">Transport</keyword>
<keyword evidence="2" id="KW-0472">Membrane</keyword>
<dbReference type="GO" id="GO:0004129">
    <property type="term" value="F:cytochrome-c oxidase activity"/>
    <property type="evidence" value="ECO:0007669"/>
    <property type="project" value="InterPro"/>
</dbReference>
<dbReference type="GO" id="GO:0022904">
    <property type="term" value="P:respiratory electron transport chain"/>
    <property type="evidence" value="ECO:0007669"/>
    <property type="project" value="TreeGrafter"/>
</dbReference>
<accession>A0A5D0I0E5</accession>
<organism evidence="4 5">
    <name type="scientific">Seonamhaeicola marinus</name>
    <dbReference type="NCBI Taxonomy" id="1912246"/>
    <lineage>
        <taxon>Bacteria</taxon>
        <taxon>Pseudomonadati</taxon>
        <taxon>Bacteroidota</taxon>
        <taxon>Flavobacteriia</taxon>
        <taxon>Flavobacteriales</taxon>
        <taxon>Flavobacteriaceae</taxon>
    </lineage>
</organism>
<evidence type="ECO:0000313" key="4">
    <source>
        <dbReference type="EMBL" id="TYA77144.1"/>
    </source>
</evidence>
<feature type="non-terminal residue" evidence="4">
    <location>
        <position position="205"/>
    </location>
</feature>
<name>A0A5D0I0E5_9FLAO</name>
<protein>
    <submittedName>
        <fullName evidence="4">Cytochrome C oxidase Cbb3</fullName>
    </submittedName>
</protein>
<dbReference type="Proteomes" id="UP000323930">
    <property type="component" value="Unassembled WGS sequence"/>
</dbReference>
<keyword evidence="1" id="KW-0679">Respiratory chain</keyword>
<dbReference type="Pfam" id="PF00115">
    <property type="entry name" value="COX1"/>
    <property type="match status" value="1"/>
</dbReference>
<gene>
    <name evidence="4" type="ORF">FUA24_10865</name>
</gene>
<dbReference type="InterPro" id="IPR023616">
    <property type="entry name" value="Cyt_c_oxase-like_su1_dom"/>
</dbReference>
<dbReference type="PANTHER" id="PTHR10422:SF29">
    <property type="entry name" value="CYTOCHROME C OXIDASE SUBUNIT 1 HOMOLOG, BACTEROID"/>
    <property type="match status" value="1"/>
</dbReference>
<dbReference type="GO" id="GO:0016020">
    <property type="term" value="C:membrane"/>
    <property type="evidence" value="ECO:0007669"/>
    <property type="project" value="InterPro"/>
</dbReference>
<sequence>FMVVAITGYGMATFEGPTLSLKNVNAIAHFTDWIIAHVHVGALAWNGFMAFGIIYYLIPRLFKTKLHSLPLANLHFWLGTLGIIMYALPMYVAGFTQASMWKQFNPDGTLVYGNFLETVTEIIPMYWMRAIGGSMYVIGLLILVYNIAVTIKKGSKVEDELAEAPALERVTKKRTAGEGFHTWLERRPIQLTILATVAILIGGII</sequence>